<dbReference type="RefSeq" id="WP_140591862.1">
    <property type="nucleotide sequence ID" value="NZ_VFRR01000082.1"/>
</dbReference>
<proteinExistence type="predicted"/>
<dbReference type="OrthoDB" id="6104649at2"/>
<dbReference type="Proteomes" id="UP000315901">
    <property type="component" value="Unassembled WGS sequence"/>
</dbReference>
<keyword evidence="2" id="KW-1185">Reference proteome</keyword>
<organism evidence="1 2">
    <name type="scientific">Maribrevibacterium harenarium</name>
    <dbReference type="NCBI Taxonomy" id="2589817"/>
    <lineage>
        <taxon>Bacteria</taxon>
        <taxon>Pseudomonadati</taxon>
        <taxon>Pseudomonadota</taxon>
        <taxon>Gammaproteobacteria</taxon>
        <taxon>Oceanospirillales</taxon>
        <taxon>Oceanospirillaceae</taxon>
        <taxon>Maribrevibacterium</taxon>
    </lineage>
</organism>
<protein>
    <submittedName>
        <fullName evidence="1">Uncharacterized protein</fullName>
    </submittedName>
</protein>
<dbReference type="AlphaFoldDB" id="A0A501W866"/>
<accession>A0A501W866</accession>
<comment type="caution">
    <text evidence="1">The sequence shown here is derived from an EMBL/GenBank/DDBJ whole genome shotgun (WGS) entry which is preliminary data.</text>
</comment>
<evidence type="ECO:0000313" key="1">
    <source>
        <dbReference type="EMBL" id="TPE44560.1"/>
    </source>
</evidence>
<reference evidence="1 2" key="1">
    <citation type="submission" date="2019-06" db="EMBL/GenBank/DDBJ databases">
        <title>A novel bacterium of genus Marinomonas, isolated from coastal sand.</title>
        <authorList>
            <person name="Huang H."/>
            <person name="Mo K."/>
            <person name="Hu Y."/>
        </authorList>
    </citation>
    <scope>NUCLEOTIDE SEQUENCE [LARGE SCALE GENOMIC DNA]</scope>
    <source>
        <strain evidence="1 2">HB171799</strain>
    </source>
</reference>
<sequence length="212" mass="24076">MRFNSKSSIQPSLHDVNGLVRFKGCYLLKAVGSRAIGNNIKVRVAIFADIENTGTIEVRLLGGNFGELVRFENEYLQIEVAFKKLKFGHFFYLAWYEEKGALADNFVSDHLANVITNDVANLKSAVAEMVCTLPTACMRDYCANILDQLPESLSSCAWEKLSKSLVGKKEEEVCIFLTEFMCRDDVLLCGYFLDLMHEKKPYQIWEKKLLGH</sequence>
<evidence type="ECO:0000313" key="2">
    <source>
        <dbReference type="Proteomes" id="UP000315901"/>
    </source>
</evidence>
<gene>
    <name evidence="1" type="ORF">FJM67_16945</name>
</gene>
<dbReference type="EMBL" id="VFRR01000082">
    <property type="protein sequence ID" value="TPE44560.1"/>
    <property type="molecule type" value="Genomic_DNA"/>
</dbReference>
<name>A0A501W866_9GAMM</name>